<dbReference type="Pfam" id="PF00520">
    <property type="entry name" value="Ion_trans"/>
    <property type="match status" value="1"/>
</dbReference>
<keyword evidence="6" id="KW-0851">Voltage-gated channel</keyword>
<evidence type="ECO:0000256" key="4">
    <source>
        <dbReference type="ARBA" id="ARBA00022692"/>
    </source>
</evidence>
<evidence type="ECO:0000256" key="2">
    <source>
        <dbReference type="ARBA" id="ARBA00022448"/>
    </source>
</evidence>
<evidence type="ECO:0000256" key="3">
    <source>
        <dbReference type="ARBA" id="ARBA00022538"/>
    </source>
</evidence>
<evidence type="ECO:0000256" key="12">
    <source>
        <dbReference type="SAM" id="Phobius"/>
    </source>
</evidence>
<evidence type="ECO:0000256" key="5">
    <source>
        <dbReference type="ARBA" id="ARBA00022826"/>
    </source>
</evidence>
<dbReference type="AlphaFoldDB" id="A0AAE3HB48"/>
<dbReference type="RefSeq" id="WP_256622811.1">
    <property type="nucleotide sequence ID" value="NZ_JTEO01000004.1"/>
</dbReference>
<dbReference type="PANTHER" id="PTHR11537:SF254">
    <property type="entry name" value="POTASSIUM VOLTAGE-GATED CHANNEL PROTEIN SHAB"/>
    <property type="match status" value="1"/>
</dbReference>
<dbReference type="InterPro" id="IPR005821">
    <property type="entry name" value="Ion_trans_dom"/>
</dbReference>
<keyword evidence="2" id="KW-0813">Transport</keyword>
<comment type="subcellular location">
    <subcellularLocation>
        <location evidence="1">Membrane</location>
        <topology evidence="1">Multi-pass membrane protein</topology>
    </subcellularLocation>
</comment>
<sequence length="252" mass="28986">MDKEQSNREREHILSEINETLDTPLIFLSMVWLVLIIMDLLYGLPAFLQTLSTVIWAVFVIDFIIELYIAPHRRVYLKANWLVALSLLLPPLRILRLFRASRIVKAVRVGKSFNLARLLSSFNRSLRVVRNTMKRRGLGYVMALTTIITLLGAAGMYSFEYPHFDSYGDALWWTSMIMTTIGSQYWPVTSEGRILTFLLALYAFAIFGYITAALASILVGKDKESQSGEIYELHRDIQELSDKMDHILKKED</sequence>
<feature type="transmembrane region" description="Helical" evidence="12">
    <location>
        <begin position="195"/>
        <end position="219"/>
    </location>
</feature>
<dbReference type="GO" id="GO:0005249">
    <property type="term" value="F:voltage-gated potassium channel activity"/>
    <property type="evidence" value="ECO:0007669"/>
    <property type="project" value="InterPro"/>
</dbReference>
<dbReference type="Gene3D" id="1.20.5.110">
    <property type="match status" value="1"/>
</dbReference>
<reference evidence="14 15" key="1">
    <citation type="journal article" date="2011" name="Appl. Environ. Microbiol.">
        <title>Methanogenic archaea isolated from Taiwan's Chelungpu fault.</title>
        <authorList>
            <person name="Wu S.Y."/>
            <person name="Lai M.C."/>
        </authorList>
    </citation>
    <scope>NUCLEOTIDE SEQUENCE [LARGE SCALE GENOMIC DNA]</scope>
    <source>
        <strain evidence="14 15">St545Mb</strain>
    </source>
</reference>
<keyword evidence="4 12" id="KW-0812">Transmembrane</keyword>
<proteinExistence type="predicted"/>
<keyword evidence="15" id="KW-1185">Reference proteome</keyword>
<evidence type="ECO:0000259" key="13">
    <source>
        <dbReference type="Pfam" id="PF00520"/>
    </source>
</evidence>
<evidence type="ECO:0000256" key="7">
    <source>
        <dbReference type="ARBA" id="ARBA00022958"/>
    </source>
</evidence>
<dbReference type="InterPro" id="IPR027359">
    <property type="entry name" value="Volt_channel_dom_sf"/>
</dbReference>
<feature type="transmembrane region" description="Helical" evidence="12">
    <location>
        <begin position="51"/>
        <end position="69"/>
    </location>
</feature>
<evidence type="ECO:0000256" key="9">
    <source>
        <dbReference type="ARBA" id="ARBA00023065"/>
    </source>
</evidence>
<dbReference type="InterPro" id="IPR028325">
    <property type="entry name" value="VG_K_chnl"/>
</dbReference>
<keyword evidence="5" id="KW-0631">Potassium channel</keyword>
<dbReference type="Gene3D" id="1.10.287.70">
    <property type="match status" value="1"/>
</dbReference>
<dbReference type="PANTHER" id="PTHR11537">
    <property type="entry name" value="VOLTAGE-GATED POTASSIUM CHANNEL"/>
    <property type="match status" value="1"/>
</dbReference>
<feature type="domain" description="Ion transport" evidence="13">
    <location>
        <begin position="25"/>
        <end position="214"/>
    </location>
</feature>
<dbReference type="Gene3D" id="1.20.120.350">
    <property type="entry name" value="Voltage-gated potassium channels. Chain C"/>
    <property type="match status" value="1"/>
</dbReference>
<evidence type="ECO:0000256" key="8">
    <source>
        <dbReference type="ARBA" id="ARBA00022989"/>
    </source>
</evidence>
<gene>
    <name evidence="14" type="ORF">PV02_07680</name>
</gene>
<dbReference type="SUPFAM" id="SSF81324">
    <property type="entry name" value="Voltage-gated potassium channels"/>
    <property type="match status" value="1"/>
</dbReference>
<evidence type="ECO:0000313" key="14">
    <source>
        <dbReference type="EMBL" id="MCQ6962937.1"/>
    </source>
</evidence>
<keyword evidence="9" id="KW-0406">Ion transport</keyword>
<keyword evidence="7" id="KW-0630">Potassium</keyword>
<dbReference type="EMBL" id="JTEO01000004">
    <property type="protein sequence ID" value="MCQ6962937.1"/>
    <property type="molecule type" value="Genomic_DNA"/>
</dbReference>
<keyword evidence="10 12" id="KW-0472">Membrane</keyword>
<dbReference type="GO" id="GO:0001508">
    <property type="term" value="P:action potential"/>
    <property type="evidence" value="ECO:0007669"/>
    <property type="project" value="TreeGrafter"/>
</dbReference>
<feature type="transmembrane region" description="Helical" evidence="12">
    <location>
        <begin position="25"/>
        <end position="44"/>
    </location>
</feature>
<keyword evidence="11 14" id="KW-0407">Ion channel</keyword>
<dbReference type="Proteomes" id="UP001206983">
    <property type="component" value="Unassembled WGS sequence"/>
</dbReference>
<protein>
    <submittedName>
        <fullName evidence="14">Potassium channel protein</fullName>
    </submittedName>
</protein>
<evidence type="ECO:0000256" key="11">
    <source>
        <dbReference type="ARBA" id="ARBA00023303"/>
    </source>
</evidence>
<accession>A0AAE3HB48</accession>
<evidence type="ECO:0000313" key="15">
    <source>
        <dbReference type="Proteomes" id="UP001206983"/>
    </source>
</evidence>
<evidence type="ECO:0000256" key="6">
    <source>
        <dbReference type="ARBA" id="ARBA00022882"/>
    </source>
</evidence>
<evidence type="ECO:0000256" key="10">
    <source>
        <dbReference type="ARBA" id="ARBA00023136"/>
    </source>
</evidence>
<comment type="caution">
    <text evidence="14">The sequence shown here is derived from an EMBL/GenBank/DDBJ whole genome shotgun (WGS) entry which is preliminary data.</text>
</comment>
<feature type="transmembrane region" description="Helical" evidence="12">
    <location>
        <begin position="137"/>
        <end position="158"/>
    </location>
</feature>
<name>A0AAE3HB48_9EURY</name>
<feature type="transmembrane region" description="Helical" evidence="12">
    <location>
        <begin position="170"/>
        <end position="188"/>
    </location>
</feature>
<keyword evidence="8 12" id="KW-1133">Transmembrane helix</keyword>
<keyword evidence="3" id="KW-0633">Potassium transport</keyword>
<organism evidence="14 15">
    <name type="scientific">Methanolobus chelungpuianus</name>
    <dbReference type="NCBI Taxonomy" id="502115"/>
    <lineage>
        <taxon>Archaea</taxon>
        <taxon>Methanobacteriati</taxon>
        <taxon>Methanobacteriota</taxon>
        <taxon>Stenosarchaea group</taxon>
        <taxon>Methanomicrobia</taxon>
        <taxon>Methanosarcinales</taxon>
        <taxon>Methanosarcinaceae</taxon>
        <taxon>Methanolobus</taxon>
    </lineage>
</organism>
<evidence type="ECO:0000256" key="1">
    <source>
        <dbReference type="ARBA" id="ARBA00004141"/>
    </source>
</evidence>
<dbReference type="GO" id="GO:0008076">
    <property type="term" value="C:voltage-gated potassium channel complex"/>
    <property type="evidence" value="ECO:0007669"/>
    <property type="project" value="InterPro"/>
</dbReference>